<feature type="domain" description="Nucleotide modification associated" evidence="1">
    <location>
        <begin position="27"/>
        <end position="187"/>
    </location>
</feature>
<dbReference type="AlphaFoldDB" id="A0A3B1CLW7"/>
<proteinExistence type="predicted"/>
<gene>
    <name evidence="2" type="ORF">MNBD_NITROSPINAE02-250</name>
</gene>
<organism evidence="2">
    <name type="scientific">hydrothermal vent metagenome</name>
    <dbReference type="NCBI Taxonomy" id="652676"/>
    <lineage>
        <taxon>unclassified sequences</taxon>
        <taxon>metagenomes</taxon>
        <taxon>ecological metagenomes</taxon>
    </lineage>
</organism>
<accession>A0A3B1CLW7</accession>
<evidence type="ECO:0000313" key="2">
    <source>
        <dbReference type="EMBL" id="VAX24974.1"/>
    </source>
</evidence>
<protein>
    <recommendedName>
        <fullName evidence="1">Nucleotide modification associated domain-containing protein</fullName>
    </recommendedName>
</protein>
<reference evidence="2" key="1">
    <citation type="submission" date="2018-06" db="EMBL/GenBank/DDBJ databases">
        <authorList>
            <person name="Zhirakovskaya E."/>
        </authorList>
    </citation>
    <scope>NUCLEOTIDE SEQUENCE</scope>
</reference>
<sequence length="293" mass="32544">MTMTENINHHPLSTEFGTGSNGYAMKIAYHVVSSDTGLAPNPFHGFCTQALCTPSHMNAKIEIGDWLLGVSSISEGSRNLVYAMKVTDVTCMADYSNNPKYAKKIPSPNKMPYESYSGDNMYSVMNGGSTDFADWTRRADPSNFHTSKANFRQDIGESGTLGKVRNSGLGNTIFISDQFWYFGCARIKSWDPLQSKITKKLEISARGIRYFDENWTGSYVIGLLHKITSTHKHLCRSRNEPNKSMGMYGWPKDATQSCPHNNHNQASFSCCDPAGMCCEIATSDVELNESRSC</sequence>
<name>A0A3B1CLW7_9ZZZZ</name>
<dbReference type="InterPro" id="IPR041180">
    <property type="entry name" value="Nmad2"/>
</dbReference>
<dbReference type="Pfam" id="PF18753">
    <property type="entry name" value="Nmad2"/>
    <property type="match status" value="1"/>
</dbReference>
<evidence type="ECO:0000259" key="1">
    <source>
        <dbReference type="Pfam" id="PF18753"/>
    </source>
</evidence>
<dbReference type="EMBL" id="UOGE01000099">
    <property type="protein sequence ID" value="VAX24974.1"/>
    <property type="molecule type" value="Genomic_DNA"/>
</dbReference>